<dbReference type="RefSeq" id="WP_189533828.1">
    <property type="nucleotide sequence ID" value="NZ_BMYX01000010.1"/>
</dbReference>
<organism evidence="1 2">
    <name type="scientific">Paludibacterium paludis</name>
    <dbReference type="NCBI Taxonomy" id="1225769"/>
    <lineage>
        <taxon>Bacteria</taxon>
        <taxon>Pseudomonadati</taxon>
        <taxon>Pseudomonadota</taxon>
        <taxon>Betaproteobacteria</taxon>
        <taxon>Neisseriales</taxon>
        <taxon>Chromobacteriaceae</taxon>
        <taxon>Paludibacterium</taxon>
    </lineage>
</organism>
<gene>
    <name evidence="1" type="primary">pilP</name>
    <name evidence="1" type="ORF">GCM10011289_19810</name>
</gene>
<dbReference type="Pfam" id="PF04351">
    <property type="entry name" value="PilP"/>
    <property type="match status" value="1"/>
</dbReference>
<name>A0A918P394_9NEIS</name>
<accession>A0A918P394</accession>
<dbReference type="InterPro" id="IPR007446">
    <property type="entry name" value="PilP"/>
</dbReference>
<sequence>MRHLLLVTLLLTLAGCGGSPDDLDEWMDHARRTTRGKVAPLPSITQHVAYEITPELLQDPFEPARLSQFSYLNLPSDADSARPRELLENYELDKLEMVGTLTRGGKREALVRTPDGIVQRVAPGNHIGTRFGRIQNVREDGMDIREMLRGTDGTWTQRITTLALREPEPKR</sequence>
<keyword evidence="2" id="KW-1185">Reference proteome</keyword>
<protein>
    <submittedName>
        <fullName evidence="1">Type 4 fimbrial biogenesis protein PilP</fullName>
    </submittedName>
</protein>
<reference evidence="1" key="1">
    <citation type="journal article" date="2014" name="Int. J. Syst. Evol. Microbiol.">
        <title>Complete genome sequence of Corynebacterium casei LMG S-19264T (=DSM 44701T), isolated from a smear-ripened cheese.</title>
        <authorList>
            <consortium name="US DOE Joint Genome Institute (JGI-PGF)"/>
            <person name="Walter F."/>
            <person name="Albersmeier A."/>
            <person name="Kalinowski J."/>
            <person name="Ruckert C."/>
        </authorList>
    </citation>
    <scope>NUCLEOTIDE SEQUENCE</scope>
    <source>
        <strain evidence="1">KCTC 32182</strain>
    </source>
</reference>
<dbReference type="AlphaFoldDB" id="A0A918P394"/>
<dbReference type="PIRSF" id="PIRSF016481">
    <property type="entry name" value="Pilus_assembly_PilP"/>
    <property type="match status" value="1"/>
</dbReference>
<dbReference type="PROSITE" id="PS51257">
    <property type="entry name" value="PROKAR_LIPOPROTEIN"/>
    <property type="match status" value="1"/>
</dbReference>
<reference evidence="1" key="2">
    <citation type="submission" date="2020-09" db="EMBL/GenBank/DDBJ databases">
        <authorList>
            <person name="Sun Q."/>
            <person name="Kim S."/>
        </authorList>
    </citation>
    <scope>NUCLEOTIDE SEQUENCE</scope>
    <source>
        <strain evidence="1">KCTC 32182</strain>
    </source>
</reference>
<dbReference type="EMBL" id="BMYX01000010">
    <property type="protein sequence ID" value="GGY16549.1"/>
    <property type="molecule type" value="Genomic_DNA"/>
</dbReference>
<comment type="caution">
    <text evidence="1">The sequence shown here is derived from an EMBL/GenBank/DDBJ whole genome shotgun (WGS) entry which is preliminary data.</text>
</comment>
<evidence type="ECO:0000313" key="1">
    <source>
        <dbReference type="EMBL" id="GGY16549.1"/>
    </source>
</evidence>
<proteinExistence type="predicted"/>
<dbReference type="Proteomes" id="UP000645257">
    <property type="component" value="Unassembled WGS sequence"/>
</dbReference>
<evidence type="ECO:0000313" key="2">
    <source>
        <dbReference type="Proteomes" id="UP000645257"/>
    </source>
</evidence>
<dbReference type="Gene3D" id="2.30.30.830">
    <property type="match status" value="1"/>
</dbReference>